<reference evidence="3" key="1">
    <citation type="submission" date="2018-08" db="EMBL/GenBank/DDBJ databases">
        <authorList>
            <person name="Guldener U."/>
        </authorList>
    </citation>
    <scope>NUCLEOTIDE SEQUENCE</scope>
    <source>
        <strain evidence="3">UB2</strain>
    </source>
</reference>
<dbReference type="Proteomes" id="UP000658997">
    <property type="component" value="Unassembled WGS sequence"/>
</dbReference>
<protein>
    <submittedName>
        <fullName evidence="3">Uncharacterized protein</fullName>
    </submittedName>
</protein>
<keyword evidence="4" id="KW-1185">Reference proteome</keyword>
<accession>A0A8H8TTP2</accession>
<sequence>MRISRHATKLVLLLVAFAAAASALVLPNSANDIHNSDRGAKLVRRQVPKWSWEDIRSGRVRHDPNHPAMHPQVANQYFEGQYFHNDMPLFIYDVNSRRGVPKLDAKHALTNYGGFHAYEINSEQAITVTQDQLPREDTEVARGARLIKMKTFLIRTFVASTIIAAAMASLLPLMPQSGGIVIRNLGPLGTAPLPEVVPYKHVNVRPWFVKYDRPLPAVLAALKRALSNMPMDRMIKNRPVHVDYDPSVKELTLQPTVVHDLEAIKLPQDKKLGSQALAAMTRKGKSFYVMDNNKDDNRRVWFFEAKENAKGGFDFTYHNRFTSGNNFAVIDALNAVRRLP</sequence>
<keyword evidence="2" id="KW-0732">Signal</keyword>
<dbReference type="EMBL" id="ULHB01000280">
    <property type="protein sequence ID" value="SYW86263.1"/>
    <property type="molecule type" value="Genomic_DNA"/>
</dbReference>
<evidence type="ECO:0000313" key="3">
    <source>
        <dbReference type="EMBL" id="SYW86263.1"/>
    </source>
</evidence>
<feature type="chain" id="PRO_5034226252" evidence="2">
    <location>
        <begin position="24"/>
        <end position="340"/>
    </location>
</feature>
<proteinExistence type="predicted"/>
<evidence type="ECO:0000256" key="1">
    <source>
        <dbReference type="SAM" id="Phobius"/>
    </source>
</evidence>
<evidence type="ECO:0000313" key="4">
    <source>
        <dbReference type="Proteomes" id="UP000658997"/>
    </source>
</evidence>
<keyword evidence="1" id="KW-0472">Membrane</keyword>
<name>A0A8H8TTP2_9BASI</name>
<evidence type="ECO:0000256" key="2">
    <source>
        <dbReference type="SAM" id="SignalP"/>
    </source>
</evidence>
<gene>
    <name evidence="3" type="ORF">UBRO2_05983</name>
</gene>
<dbReference type="AlphaFoldDB" id="A0A8H8TTP2"/>
<feature type="transmembrane region" description="Helical" evidence="1">
    <location>
        <begin position="152"/>
        <end position="173"/>
    </location>
</feature>
<keyword evidence="1" id="KW-0812">Transmembrane</keyword>
<organism evidence="3 4">
    <name type="scientific">Ustilago bromivora</name>
    <dbReference type="NCBI Taxonomy" id="307758"/>
    <lineage>
        <taxon>Eukaryota</taxon>
        <taxon>Fungi</taxon>
        <taxon>Dikarya</taxon>
        <taxon>Basidiomycota</taxon>
        <taxon>Ustilaginomycotina</taxon>
        <taxon>Ustilaginomycetes</taxon>
        <taxon>Ustilaginales</taxon>
        <taxon>Ustilaginaceae</taxon>
        <taxon>Ustilago</taxon>
    </lineage>
</organism>
<keyword evidence="1" id="KW-1133">Transmembrane helix</keyword>
<comment type="caution">
    <text evidence="3">The sequence shown here is derived from an EMBL/GenBank/DDBJ whole genome shotgun (WGS) entry which is preliminary data.</text>
</comment>
<feature type="signal peptide" evidence="2">
    <location>
        <begin position="1"/>
        <end position="23"/>
    </location>
</feature>